<comment type="caution">
    <text evidence="3">The sequence shown here is derived from an EMBL/GenBank/DDBJ whole genome shotgun (WGS) entry which is preliminary data.</text>
</comment>
<protein>
    <submittedName>
        <fullName evidence="3">Uncharacterized protein</fullName>
    </submittedName>
</protein>
<dbReference type="SUPFAM" id="SSF101756">
    <property type="entry name" value="Hypothetical protein YgiW"/>
    <property type="match status" value="1"/>
</dbReference>
<dbReference type="OrthoDB" id="5901218at2"/>
<dbReference type="InterPro" id="IPR036700">
    <property type="entry name" value="BOBF_sf"/>
</dbReference>
<dbReference type="Gene3D" id="2.40.50.200">
    <property type="entry name" value="Bacterial OB-fold"/>
    <property type="match status" value="1"/>
</dbReference>
<dbReference type="RefSeq" id="WP_017033601.1">
    <property type="nucleotide sequence ID" value="NZ_AJYQ02000127.1"/>
</dbReference>
<reference evidence="3 4" key="1">
    <citation type="journal article" date="2012" name="Science">
        <title>Ecological populations of bacteria act as socially cohesive units of antibiotic production and resistance.</title>
        <authorList>
            <person name="Cordero O.X."/>
            <person name="Wildschutte H."/>
            <person name="Kirkup B."/>
            <person name="Proehl S."/>
            <person name="Ngo L."/>
            <person name="Hussain F."/>
            <person name="Le Roux F."/>
            <person name="Mincer T."/>
            <person name="Polz M.F."/>
        </authorList>
    </citation>
    <scope>NUCLEOTIDE SEQUENCE [LARGE SCALE GENOMIC DNA]</scope>
    <source>
        <strain evidence="3 4">ZF-129</strain>
    </source>
</reference>
<evidence type="ECO:0000313" key="4">
    <source>
        <dbReference type="Proteomes" id="UP000094741"/>
    </source>
</evidence>
<dbReference type="NCBIfam" id="NF033674">
    <property type="entry name" value="stress_OB_fold"/>
    <property type="match status" value="1"/>
</dbReference>
<dbReference type="Pfam" id="PF04076">
    <property type="entry name" value="BOF"/>
    <property type="match status" value="1"/>
</dbReference>
<name>A0A1E5BBA4_9VIBR</name>
<evidence type="ECO:0000256" key="1">
    <source>
        <dbReference type="ARBA" id="ARBA00022729"/>
    </source>
</evidence>
<proteinExistence type="predicted"/>
<organism evidence="3 4">
    <name type="scientific">Vibrio genomosp. F10 str. ZF-129</name>
    <dbReference type="NCBI Taxonomy" id="1187848"/>
    <lineage>
        <taxon>Bacteria</taxon>
        <taxon>Pseudomonadati</taxon>
        <taxon>Pseudomonadota</taxon>
        <taxon>Gammaproteobacteria</taxon>
        <taxon>Vibrionales</taxon>
        <taxon>Vibrionaceae</taxon>
        <taxon>Vibrio</taxon>
    </lineage>
</organism>
<dbReference type="AlphaFoldDB" id="A0A1E5BBA4"/>
<keyword evidence="1 2" id="KW-0732">Signal</keyword>
<dbReference type="InterPro" id="IPR005220">
    <property type="entry name" value="CarO-like"/>
</dbReference>
<feature type="signal peptide" evidence="2">
    <location>
        <begin position="1"/>
        <end position="23"/>
    </location>
</feature>
<evidence type="ECO:0000256" key="2">
    <source>
        <dbReference type="SAM" id="SignalP"/>
    </source>
</evidence>
<gene>
    <name evidence="3" type="ORF">A1QO_13825</name>
</gene>
<evidence type="ECO:0000313" key="3">
    <source>
        <dbReference type="EMBL" id="OEE31394.1"/>
    </source>
</evidence>
<dbReference type="PANTHER" id="PTHR36571">
    <property type="entry name" value="PROTEIN YGIW"/>
    <property type="match status" value="1"/>
</dbReference>
<feature type="chain" id="PRO_5009171422" evidence="2">
    <location>
        <begin position="24"/>
        <end position="122"/>
    </location>
</feature>
<dbReference type="STRING" id="1187848.A1QO_13825"/>
<dbReference type="Proteomes" id="UP000094741">
    <property type="component" value="Unassembled WGS sequence"/>
</dbReference>
<accession>A0A1E5BBA4</accession>
<dbReference type="PANTHER" id="PTHR36571:SF1">
    <property type="entry name" value="PROTEIN YGIW"/>
    <property type="match status" value="1"/>
</dbReference>
<dbReference type="EMBL" id="AJYQ02000127">
    <property type="protein sequence ID" value="OEE31394.1"/>
    <property type="molecule type" value="Genomic_DNA"/>
</dbReference>
<dbReference type="eggNOG" id="COG3111">
    <property type="taxonomic scope" value="Bacteria"/>
</dbReference>
<sequence length="122" mass="13282">MNKHLMVGTIAGTLALTSLPSFAHSKEKGPIHYSGPVEITTIKAINANTKTFSDNDVIVEGTLTKQLAADQFMFNDGTGEILIDLDDINIQSPIDQTTRVRLFGEYEGGAKPEIEVDHLILL</sequence>